<accession>A0A266M1V0</accession>
<name>A0A266M1V0_PSEFR</name>
<evidence type="ECO:0000313" key="1">
    <source>
        <dbReference type="EMBL" id="OZY43505.1"/>
    </source>
</evidence>
<dbReference type="Proteomes" id="UP000216113">
    <property type="component" value="Unassembled WGS sequence"/>
</dbReference>
<organism evidence="1 2">
    <name type="scientific">Pseudomonas fragi</name>
    <dbReference type="NCBI Taxonomy" id="296"/>
    <lineage>
        <taxon>Bacteria</taxon>
        <taxon>Pseudomonadati</taxon>
        <taxon>Pseudomonadota</taxon>
        <taxon>Gammaproteobacteria</taxon>
        <taxon>Pseudomonadales</taxon>
        <taxon>Pseudomonadaceae</taxon>
        <taxon>Pseudomonas</taxon>
    </lineage>
</organism>
<dbReference type="PANTHER" id="PTHR32305:SF15">
    <property type="entry name" value="PROTEIN RHSA-RELATED"/>
    <property type="match status" value="1"/>
</dbReference>
<dbReference type="InterPro" id="IPR022385">
    <property type="entry name" value="Rhs_assc_core"/>
</dbReference>
<comment type="caution">
    <text evidence="1">The sequence shown here is derived from an EMBL/GenBank/DDBJ whole genome shotgun (WGS) entry which is preliminary data.</text>
</comment>
<dbReference type="AlphaFoldDB" id="A0A266M1V0"/>
<evidence type="ECO:0008006" key="3">
    <source>
        <dbReference type="Google" id="ProtNLM"/>
    </source>
</evidence>
<dbReference type="NCBIfam" id="TIGR03696">
    <property type="entry name" value="Rhs_assc_core"/>
    <property type="match status" value="1"/>
</dbReference>
<dbReference type="EMBL" id="NQKL01000001">
    <property type="protein sequence ID" value="OZY43505.1"/>
    <property type="molecule type" value="Genomic_DNA"/>
</dbReference>
<dbReference type="Gene3D" id="2.180.10.10">
    <property type="entry name" value="RHS repeat-associated core"/>
    <property type="match status" value="1"/>
</dbReference>
<dbReference type="InterPro" id="IPR050708">
    <property type="entry name" value="T6SS_VgrG/RHS"/>
</dbReference>
<sequence length="895" mass="100682">MKITLHNATPALSVIDPRRLAIRGVAYHRAVTDQPPEARVTSQIFDAAGRLVAQRDPRLQATSSQPNLVTVFSLSARPLLSKSVDAGWCLKLHGSAGELQHEWDARLSQRQSEYDALLRPVAICEQAVNTAPSVTERFTYADCSAPFAAHNQCAQLIRHDDTSGCLLLNDYSLSGAVLSESRRLLIDLQTPDWPTELVDREKLLETASATTGWQFNAMGDVTSQLDARHNRTLTTYDISGQIQHVQLKQSDLPEKTVLSQITYNAAGQREQETAGNGVQTLRRFEAQTYRLLQLTRRLGAHCYQDERYTYDPIGNLTHLEDAAQAILHFKNQRTTPINTYQYDSLYQLIHTTGREAIASSPGPALPDLHTPLLDPTRMAAYTQAFSYDASGNLQTLIHTGSKGYTRTMATSPSSNRSLLKTGDGEPDFETSFDANGNLLQLAPGTRALRWDIRNQLSEVVQVCREEAPNDDERYRYDATGQRRRKVCTRQTSTAVDVSEVRYLPGLEIHYRNGQEDLYVIAIQTGNNSNVRVLRWSEQPPANISNNQVRYGFSNHLSTNSLELNDNAAVISQEGYYPFGGTAWWAATNETQAGFKTIRYSMKERDKSGLYYYGLRYYAPWLQRWINPDPAGVIDGLNAFRFNRNNPLRFKDPDGAMPVSDTEAVEADEKPEVQPTEHDNTMTAYSYKRTKIKILSTALERTPHTIFSRAYATLKQTLGVTREQAKPKSVVFYKIKEIVPGFVAAYEQRPNGEVRLNANVHGRDGVFWNADHHYFGADYMAQLLEEHGYTEYDSIRLLSCHSADPSRRSDTSPGQQLATLTNRPVKAFSGTAGNPHGPLIMMPYFKKKGITLSITDTVSVPRNEVMVKRPSLLWRALIPSYRSIRYEPKIFQPAKR</sequence>
<evidence type="ECO:0000313" key="2">
    <source>
        <dbReference type="Proteomes" id="UP000216113"/>
    </source>
</evidence>
<proteinExistence type="predicted"/>
<reference evidence="1 2" key="1">
    <citation type="submission" date="2017-08" db="EMBL/GenBank/DDBJ databases">
        <title>Genomic and metabolic characterisation of spoilage-associated Pseudomonas species.</title>
        <authorList>
            <person name="Stanborough T."/>
            <person name="Fegan N."/>
            <person name="Powell S.M."/>
            <person name="Singh T."/>
            <person name="Tamplin M.L."/>
            <person name="Chandry P.S."/>
        </authorList>
    </citation>
    <scope>NUCLEOTIDE SEQUENCE [LARGE SCALE GENOMIC DNA]</scope>
    <source>
        <strain evidence="1 2">F1820</strain>
    </source>
</reference>
<dbReference type="RefSeq" id="WP_095027542.1">
    <property type="nucleotide sequence ID" value="NZ_NQKL01000001.1"/>
</dbReference>
<dbReference type="PANTHER" id="PTHR32305">
    <property type="match status" value="1"/>
</dbReference>
<gene>
    <name evidence="1" type="ORF">CJF43_00640</name>
</gene>
<protein>
    <recommendedName>
        <fullName evidence="3">Insecticidal toxin complex protein TccC</fullName>
    </recommendedName>
</protein>